<dbReference type="InterPro" id="IPR001867">
    <property type="entry name" value="OmpR/PhoB-type_DNA-bd"/>
</dbReference>
<dbReference type="InterPro" id="IPR039420">
    <property type="entry name" value="WalR-like"/>
</dbReference>
<keyword evidence="3" id="KW-0902">Two-component regulatory system</keyword>
<evidence type="ECO:0000259" key="9">
    <source>
        <dbReference type="PROSITE" id="PS50110"/>
    </source>
</evidence>
<name>A0A6N7QYB1_9BACI</name>
<dbReference type="GO" id="GO:0000976">
    <property type="term" value="F:transcription cis-regulatory region binding"/>
    <property type="evidence" value="ECO:0007669"/>
    <property type="project" value="TreeGrafter"/>
</dbReference>
<comment type="subcellular location">
    <subcellularLocation>
        <location evidence="1">Cytoplasm</location>
    </subcellularLocation>
</comment>
<organism evidence="11 12">
    <name type="scientific">Gracilibacillus thailandensis</name>
    <dbReference type="NCBI Taxonomy" id="563735"/>
    <lineage>
        <taxon>Bacteria</taxon>
        <taxon>Bacillati</taxon>
        <taxon>Bacillota</taxon>
        <taxon>Bacilli</taxon>
        <taxon>Bacillales</taxon>
        <taxon>Bacillaceae</taxon>
        <taxon>Gracilibacillus</taxon>
    </lineage>
</organism>
<feature type="DNA-binding region" description="OmpR/PhoB-type" evidence="8">
    <location>
        <begin position="126"/>
        <end position="225"/>
    </location>
</feature>
<evidence type="ECO:0000256" key="6">
    <source>
        <dbReference type="ARBA" id="ARBA00023163"/>
    </source>
</evidence>
<keyword evidence="2 7" id="KW-0597">Phosphoprotein</keyword>
<evidence type="ECO:0000313" key="12">
    <source>
        <dbReference type="Proteomes" id="UP000435187"/>
    </source>
</evidence>
<evidence type="ECO:0000256" key="3">
    <source>
        <dbReference type="ARBA" id="ARBA00023012"/>
    </source>
</evidence>
<keyword evidence="6" id="KW-0804">Transcription</keyword>
<dbReference type="SMART" id="SM00448">
    <property type="entry name" value="REC"/>
    <property type="match status" value="1"/>
</dbReference>
<gene>
    <name evidence="11" type="ORF">GH885_12495</name>
</gene>
<feature type="domain" description="OmpR/PhoB-type" evidence="10">
    <location>
        <begin position="126"/>
        <end position="225"/>
    </location>
</feature>
<keyword evidence="4" id="KW-0805">Transcription regulation</keyword>
<dbReference type="InterPro" id="IPR011006">
    <property type="entry name" value="CheY-like_superfamily"/>
</dbReference>
<dbReference type="GO" id="GO:0006355">
    <property type="term" value="P:regulation of DNA-templated transcription"/>
    <property type="evidence" value="ECO:0007669"/>
    <property type="project" value="InterPro"/>
</dbReference>
<dbReference type="GO" id="GO:0032993">
    <property type="term" value="C:protein-DNA complex"/>
    <property type="evidence" value="ECO:0007669"/>
    <property type="project" value="TreeGrafter"/>
</dbReference>
<keyword evidence="12" id="KW-1185">Reference proteome</keyword>
<accession>A0A6N7QYB1</accession>
<dbReference type="PANTHER" id="PTHR48111:SF1">
    <property type="entry name" value="TWO-COMPONENT RESPONSE REGULATOR ORR33"/>
    <property type="match status" value="1"/>
</dbReference>
<dbReference type="GO" id="GO:0000156">
    <property type="term" value="F:phosphorelay response regulator activity"/>
    <property type="evidence" value="ECO:0007669"/>
    <property type="project" value="TreeGrafter"/>
</dbReference>
<evidence type="ECO:0000313" key="11">
    <source>
        <dbReference type="EMBL" id="MRI67153.1"/>
    </source>
</evidence>
<dbReference type="GO" id="GO:0005829">
    <property type="term" value="C:cytosol"/>
    <property type="evidence" value="ECO:0007669"/>
    <property type="project" value="TreeGrafter"/>
</dbReference>
<dbReference type="RefSeq" id="WP_153835761.1">
    <property type="nucleotide sequence ID" value="NZ_JBHUMW010000008.1"/>
</dbReference>
<evidence type="ECO:0000256" key="8">
    <source>
        <dbReference type="PROSITE-ProRule" id="PRU01091"/>
    </source>
</evidence>
<evidence type="ECO:0000259" key="10">
    <source>
        <dbReference type="PROSITE" id="PS51755"/>
    </source>
</evidence>
<dbReference type="InterPro" id="IPR001789">
    <property type="entry name" value="Sig_transdc_resp-reg_receiver"/>
</dbReference>
<keyword evidence="5 8" id="KW-0238">DNA-binding</keyword>
<dbReference type="SMART" id="SM00862">
    <property type="entry name" value="Trans_reg_C"/>
    <property type="match status" value="1"/>
</dbReference>
<dbReference type="PROSITE" id="PS51755">
    <property type="entry name" value="OMPR_PHOB"/>
    <property type="match status" value="1"/>
</dbReference>
<dbReference type="EMBL" id="WJEE01000026">
    <property type="protein sequence ID" value="MRI67153.1"/>
    <property type="molecule type" value="Genomic_DNA"/>
</dbReference>
<evidence type="ECO:0000256" key="2">
    <source>
        <dbReference type="ARBA" id="ARBA00022553"/>
    </source>
</evidence>
<dbReference type="Gene3D" id="3.40.50.2300">
    <property type="match status" value="1"/>
</dbReference>
<protein>
    <submittedName>
        <fullName evidence="11">Response regulator</fullName>
    </submittedName>
</protein>
<dbReference type="FunFam" id="1.10.10.10:FF:000018">
    <property type="entry name" value="DNA-binding response regulator ResD"/>
    <property type="match status" value="1"/>
</dbReference>
<dbReference type="FunFam" id="3.40.50.2300:FF:000001">
    <property type="entry name" value="DNA-binding response regulator PhoB"/>
    <property type="match status" value="1"/>
</dbReference>
<dbReference type="PROSITE" id="PS50110">
    <property type="entry name" value="RESPONSE_REGULATORY"/>
    <property type="match status" value="1"/>
</dbReference>
<evidence type="ECO:0000256" key="7">
    <source>
        <dbReference type="PROSITE-ProRule" id="PRU00169"/>
    </source>
</evidence>
<feature type="modified residue" description="4-aspartylphosphate" evidence="7">
    <location>
        <position position="51"/>
    </location>
</feature>
<sequence>MKTILIVDDEQQMRSMLTLYLRKNFKLIEAKNGNEAIDTLKHNEVDLVLLDIMMPELDGIEACKQMKKLKSDVPIILLTALNETSQKVEGLTIGADDYVVKPFEPEELLARIHVQLRHFQKEEVQTKIIHFKELKIDPVSHTVTVNGKDVKYSPKEFDLLYLMAAHPNRVYTREQLLDLIWGLDEVVDIRTVDSHVRYVRDKLKKAGISDQPIETVWGVGYKFNREDHDET</sequence>
<evidence type="ECO:0000256" key="4">
    <source>
        <dbReference type="ARBA" id="ARBA00023015"/>
    </source>
</evidence>
<dbReference type="InterPro" id="IPR036388">
    <property type="entry name" value="WH-like_DNA-bd_sf"/>
</dbReference>
<dbReference type="PANTHER" id="PTHR48111">
    <property type="entry name" value="REGULATOR OF RPOS"/>
    <property type="match status" value="1"/>
</dbReference>
<dbReference type="Proteomes" id="UP000435187">
    <property type="component" value="Unassembled WGS sequence"/>
</dbReference>
<dbReference type="Gene3D" id="6.10.250.690">
    <property type="match status" value="1"/>
</dbReference>
<dbReference type="Gene3D" id="1.10.10.10">
    <property type="entry name" value="Winged helix-like DNA-binding domain superfamily/Winged helix DNA-binding domain"/>
    <property type="match status" value="1"/>
</dbReference>
<evidence type="ECO:0000256" key="5">
    <source>
        <dbReference type="ARBA" id="ARBA00023125"/>
    </source>
</evidence>
<dbReference type="Pfam" id="PF00486">
    <property type="entry name" value="Trans_reg_C"/>
    <property type="match status" value="1"/>
</dbReference>
<evidence type="ECO:0000256" key="1">
    <source>
        <dbReference type="ARBA" id="ARBA00004496"/>
    </source>
</evidence>
<feature type="domain" description="Response regulatory" evidence="9">
    <location>
        <begin position="3"/>
        <end position="116"/>
    </location>
</feature>
<reference evidence="11 12" key="1">
    <citation type="submission" date="2019-10" db="EMBL/GenBank/DDBJ databases">
        <title>Gracilibacillus salitolerans sp. nov., a moderate halophile isolated from a saline soil in northwest China.</title>
        <authorList>
            <person name="Gan L."/>
        </authorList>
    </citation>
    <scope>NUCLEOTIDE SEQUENCE [LARGE SCALE GENOMIC DNA]</scope>
    <source>
        <strain evidence="11 12">TP2-8</strain>
    </source>
</reference>
<dbReference type="Pfam" id="PF00072">
    <property type="entry name" value="Response_reg"/>
    <property type="match status" value="1"/>
</dbReference>
<comment type="caution">
    <text evidence="11">The sequence shown here is derived from an EMBL/GenBank/DDBJ whole genome shotgun (WGS) entry which is preliminary data.</text>
</comment>
<proteinExistence type="predicted"/>
<dbReference type="AlphaFoldDB" id="A0A6N7QYB1"/>
<dbReference type="SUPFAM" id="SSF52172">
    <property type="entry name" value="CheY-like"/>
    <property type="match status" value="1"/>
</dbReference>
<dbReference type="CDD" id="cd17574">
    <property type="entry name" value="REC_OmpR"/>
    <property type="match status" value="1"/>
</dbReference>
<dbReference type="CDD" id="cd00383">
    <property type="entry name" value="trans_reg_C"/>
    <property type="match status" value="1"/>
</dbReference>